<sequence>MNKPLIPGVPASATIRGEATQKVRTDGNRIRDKINLDDQIELPFDIGDGNGNVSVTRGFKNWFSTRDAGLTVESTVTVSVACNQDVHSILESIRQAAIVAEDRAKEGAEEMGAYLESFSKR</sequence>
<protein>
    <submittedName>
        <fullName evidence="1">Uncharacterized protein</fullName>
    </submittedName>
</protein>
<organism evidence="1">
    <name type="scientific">uncultured Caudovirales phage</name>
    <dbReference type="NCBI Taxonomy" id="2100421"/>
    <lineage>
        <taxon>Viruses</taxon>
        <taxon>Duplodnaviria</taxon>
        <taxon>Heunggongvirae</taxon>
        <taxon>Uroviricota</taxon>
        <taxon>Caudoviricetes</taxon>
        <taxon>Peduoviridae</taxon>
        <taxon>Maltschvirus</taxon>
        <taxon>Maltschvirus maltsch</taxon>
    </lineage>
</organism>
<gene>
    <name evidence="1" type="ORF">UFOVP127_224</name>
    <name evidence="2" type="ORF">UFOVP276_87</name>
</gene>
<evidence type="ECO:0000313" key="1">
    <source>
        <dbReference type="EMBL" id="CAB4131701.1"/>
    </source>
</evidence>
<reference evidence="1" key="1">
    <citation type="submission" date="2020-04" db="EMBL/GenBank/DDBJ databases">
        <authorList>
            <person name="Chiriac C."/>
            <person name="Salcher M."/>
            <person name="Ghai R."/>
            <person name="Kavagutti S V."/>
        </authorList>
    </citation>
    <scope>NUCLEOTIDE SEQUENCE</scope>
</reference>
<dbReference type="EMBL" id="LR796249">
    <property type="protein sequence ID" value="CAB4131701.1"/>
    <property type="molecule type" value="Genomic_DNA"/>
</dbReference>
<evidence type="ECO:0000313" key="2">
    <source>
        <dbReference type="EMBL" id="CAB4135131.1"/>
    </source>
</evidence>
<dbReference type="EMBL" id="LR796294">
    <property type="protein sequence ID" value="CAB4135131.1"/>
    <property type="molecule type" value="Genomic_DNA"/>
</dbReference>
<accession>A0A6J5LBI9</accession>
<proteinExistence type="predicted"/>
<name>A0A6J5LBI9_9CAUD</name>